<dbReference type="EMBL" id="CP002831">
    <property type="protein sequence ID" value="AFC26177.1"/>
    <property type="molecule type" value="Genomic_DNA"/>
</dbReference>
<dbReference type="RefSeq" id="WP_015693771.1">
    <property type="nucleotide sequence ID" value="NC_016940.1"/>
</dbReference>
<dbReference type="GO" id="GO:0016020">
    <property type="term" value="C:membrane"/>
    <property type="evidence" value="ECO:0007669"/>
    <property type="project" value="UniProtKB-UniRule"/>
</dbReference>
<evidence type="ECO:0000313" key="4">
    <source>
        <dbReference type="Proteomes" id="UP000007519"/>
    </source>
</evidence>
<gene>
    <name evidence="3" type="ordered locus">SGRA_3452</name>
</gene>
<protein>
    <submittedName>
        <fullName evidence="3">OmpA family protein</fullName>
    </submittedName>
</protein>
<dbReference type="Gene3D" id="3.30.1330.60">
    <property type="entry name" value="OmpA-like domain"/>
    <property type="match status" value="1"/>
</dbReference>
<proteinExistence type="predicted"/>
<dbReference type="eggNOG" id="COG2885">
    <property type="taxonomic scope" value="Bacteria"/>
</dbReference>
<reference evidence="3 4" key="1">
    <citation type="journal article" date="2012" name="Stand. Genomic Sci.">
        <title>Complete genome sequencing and analysis of Saprospira grandis str. Lewin, a predatory marine bacterium.</title>
        <authorList>
            <person name="Saw J.H."/>
            <person name="Yuryev A."/>
            <person name="Kanbe M."/>
            <person name="Hou S."/>
            <person name="Young A.G."/>
            <person name="Aizawa S."/>
            <person name="Alam M."/>
        </authorList>
    </citation>
    <scope>NUCLEOTIDE SEQUENCE [LARGE SCALE GENOMIC DNA]</scope>
    <source>
        <strain evidence="3 4">Lewin</strain>
    </source>
</reference>
<accession>H6L1U9</accession>
<evidence type="ECO:0000313" key="3">
    <source>
        <dbReference type="EMBL" id="AFC26177.1"/>
    </source>
</evidence>
<keyword evidence="1" id="KW-0472">Membrane</keyword>
<keyword evidence="4" id="KW-1185">Reference proteome</keyword>
<dbReference type="SUPFAM" id="SSF103088">
    <property type="entry name" value="OmpA-like"/>
    <property type="match status" value="1"/>
</dbReference>
<dbReference type="PROSITE" id="PS51123">
    <property type="entry name" value="OMPA_2"/>
    <property type="match status" value="1"/>
</dbReference>
<dbReference type="InterPro" id="IPR036737">
    <property type="entry name" value="OmpA-like_sf"/>
</dbReference>
<evidence type="ECO:0000256" key="1">
    <source>
        <dbReference type="PROSITE-ProRule" id="PRU00473"/>
    </source>
</evidence>
<dbReference type="InterPro" id="IPR006665">
    <property type="entry name" value="OmpA-like"/>
</dbReference>
<feature type="domain" description="OmpA-like" evidence="2">
    <location>
        <begin position="5"/>
        <end position="128"/>
    </location>
</feature>
<dbReference type="STRING" id="984262.SGRA_3452"/>
<dbReference type="AlphaFoldDB" id="H6L1U9"/>
<sequence length="760" mass="88304">MPYLLSFSLFFFLPVLLFAQDKYQLFYAPNAYSLTAKQQADLSKILQARPLSVLKIQPFTDDLGSDIDNEVLAENRAKTIIQFVQKQGFEQLQFEQLPYERQPLDASLPIAEARQQLRRIDLYFYNAEEFEEVKNKDVWTSFYSKQRKEAQQFFSFSAQKGKFIQGKEGIQIDIPENSFLGPDGRPYQGQVSLVLQEALSMKDMILQNLSTTSNGELIETGGMIYLAAKGENGEELSLAEGKDLTVGFPGAAAALPGMQIFQGPNTANPHNDINWQPTGSQQIWNEAEKKGRIAPLDSSYFAEKEELLYLLKVPVLSQYSRDRLKPFKQPLPRFKGEQSFMEFEEYLAQKYPQKAGETEESYQRRIRKKKIKLRKQYNKKKSSWRKKYRAYQKDSSYYVKALSRYEAEQQAYHEFLDKEHQEAKELLAYLEVFSHEHLAMLFFREKERLYTVFDLDDYGRHSSILGGFQELLPLYQLKKKVDFSLEIAATKELQAELNMRAYEKTMTIFIGFLNRHYKHEKEGWAKEIRTGTSGSNVWLRWDEGKEMQALVLKLESLIRGEGDRFSPKGHKDYLKLKKEIKKIFELDNKHWGFRTTAYSDCLQLSLEAEAEQQKATQLCKRIDSLAAEVLAKKERYGILKEEKAYRKMLSQMKVSGLGWINCDRFREEGIEKMNLTVAKASSNAQYFLIFKNINGIMRADHQARFRNVPKNYKAKLIGIRYFGDQMELMEVEDKISDLSYTAAPFKKLSPKELAAKLEDL</sequence>
<organism evidence="3 4">
    <name type="scientific">Saprospira grandis (strain Lewin)</name>
    <dbReference type="NCBI Taxonomy" id="984262"/>
    <lineage>
        <taxon>Bacteria</taxon>
        <taxon>Pseudomonadati</taxon>
        <taxon>Bacteroidota</taxon>
        <taxon>Saprospiria</taxon>
        <taxon>Saprospirales</taxon>
        <taxon>Saprospiraceae</taxon>
        <taxon>Saprospira</taxon>
    </lineage>
</organism>
<dbReference type="OrthoDB" id="1488726at2"/>
<evidence type="ECO:0000259" key="2">
    <source>
        <dbReference type="PROSITE" id="PS51123"/>
    </source>
</evidence>
<dbReference type="HOGENOM" id="CLU_366763_0_0_10"/>
<dbReference type="Pfam" id="PF00691">
    <property type="entry name" value="OmpA"/>
    <property type="match status" value="1"/>
</dbReference>
<dbReference type="Proteomes" id="UP000007519">
    <property type="component" value="Chromosome"/>
</dbReference>
<dbReference type="KEGG" id="sgn:SGRA_3452"/>
<name>H6L1U9_SAPGL</name>